<dbReference type="InterPro" id="IPR011344">
    <property type="entry name" value="ssDNA-bd"/>
</dbReference>
<dbReference type="PANTHER" id="PTHR10302:SF0">
    <property type="entry name" value="SINGLE-STRANDED DNA-BINDING PROTEIN, MITOCHONDRIAL"/>
    <property type="match status" value="1"/>
</dbReference>
<feature type="region of interest" description="Disordered" evidence="1">
    <location>
        <begin position="205"/>
        <end position="256"/>
    </location>
</feature>
<keyword evidence="3" id="KW-1185">Reference proteome</keyword>
<dbReference type="Proteomes" id="UP000612055">
    <property type="component" value="Unassembled WGS sequence"/>
</dbReference>
<name>A0A836BX68_9CHLO</name>
<proteinExistence type="predicted"/>
<dbReference type="EMBL" id="JAEHOE010000050">
    <property type="protein sequence ID" value="KAG2491712.1"/>
    <property type="molecule type" value="Genomic_DNA"/>
</dbReference>
<evidence type="ECO:0000256" key="1">
    <source>
        <dbReference type="SAM" id="MobiDB-lite"/>
    </source>
</evidence>
<gene>
    <name evidence="2" type="ORF">HYH03_009875</name>
</gene>
<dbReference type="OrthoDB" id="1078367at2759"/>
<feature type="compositionally biased region" description="Basic and acidic residues" evidence="1">
    <location>
        <begin position="205"/>
        <end position="224"/>
    </location>
</feature>
<evidence type="ECO:0000313" key="3">
    <source>
        <dbReference type="Proteomes" id="UP000612055"/>
    </source>
</evidence>
<dbReference type="GO" id="GO:0042645">
    <property type="term" value="C:mitochondrial nucleoid"/>
    <property type="evidence" value="ECO:0007669"/>
    <property type="project" value="TreeGrafter"/>
</dbReference>
<comment type="caution">
    <text evidence="2">The sequence shown here is derived from an EMBL/GenBank/DDBJ whole genome shotgun (WGS) entry which is preliminary data.</text>
</comment>
<dbReference type="PANTHER" id="PTHR10302">
    <property type="entry name" value="SINGLE-STRANDED DNA-BINDING PROTEIN"/>
    <property type="match status" value="1"/>
</dbReference>
<feature type="region of interest" description="Disordered" evidence="1">
    <location>
        <begin position="103"/>
        <end position="175"/>
    </location>
</feature>
<dbReference type="AlphaFoldDB" id="A0A836BX68"/>
<sequence>MLSRLQQPLRATARAAAVAPQRMFVLPTARPVAVVSYSKRDEVVSNWDALRQEPNAWYDNRTRKTNPRAPDFVRKDDRQTAIWIDSRDTPEWANEVLAELDARAAERSTRPPREDFRGDRGERPQGRREDRGERGEGRGGGRPNESANWENLRNNPDEWYDNRTRKTNPRAPDFVRKDDRNTAIWLDSRGTPEWANEVLAEIDSRRQQRGAERRAQREAERDPAQEAAAWDALRADPGAWYDNRNNKTGPGSPDFRNRQDRTMVLYLDSANAPAWLNEFLVERDAAYAQSAPDREARRQAELVNWEALRADPGAWFDNRNNKTNPKQPDFRNRDDRQRALWLSSRDKPSWVDQWLAEVDGVASPAGVY</sequence>
<organism evidence="2 3">
    <name type="scientific">Edaphochlamys debaryana</name>
    <dbReference type="NCBI Taxonomy" id="47281"/>
    <lineage>
        <taxon>Eukaryota</taxon>
        <taxon>Viridiplantae</taxon>
        <taxon>Chlorophyta</taxon>
        <taxon>core chlorophytes</taxon>
        <taxon>Chlorophyceae</taxon>
        <taxon>CS clade</taxon>
        <taxon>Chlamydomonadales</taxon>
        <taxon>Chlamydomonadales incertae sedis</taxon>
        <taxon>Edaphochlamys</taxon>
    </lineage>
</organism>
<feature type="compositionally biased region" description="Basic and acidic residues" evidence="1">
    <location>
        <begin position="103"/>
        <end position="139"/>
    </location>
</feature>
<accession>A0A836BX68</accession>
<protein>
    <submittedName>
        <fullName evidence="2">Uncharacterized protein</fullName>
    </submittedName>
</protein>
<reference evidence="2" key="1">
    <citation type="journal article" date="2020" name="bioRxiv">
        <title>Comparative genomics of Chlamydomonas.</title>
        <authorList>
            <person name="Craig R.J."/>
            <person name="Hasan A.R."/>
            <person name="Ness R.W."/>
            <person name="Keightley P.D."/>
        </authorList>
    </citation>
    <scope>NUCLEOTIDE SEQUENCE</scope>
    <source>
        <strain evidence="2">CCAP 11/70</strain>
    </source>
</reference>
<evidence type="ECO:0000313" key="2">
    <source>
        <dbReference type="EMBL" id="KAG2491712.1"/>
    </source>
</evidence>
<feature type="region of interest" description="Disordered" evidence="1">
    <location>
        <begin position="315"/>
        <end position="335"/>
    </location>
</feature>
<dbReference type="GO" id="GO:0003697">
    <property type="term" value="F:single-stranded DNA binding"/>
    <property type="evidence" value="ECO:0007669"/>
    <property type="project" value="InterPro"/>
</dbReference>
<feature type="compositionally biased region" description="Polar residues" evidence="1">
    <location>
        <begin position="145"/>
        <end position="154"/>
    </location>
</feature>
<dbReference type="GO" id="GO:0006264">
    <property type="term" value="P:mitochondrial DNA replication"/>
    <property type="evidence" value="ECO:0007669"/>
    <property type="project" value="TreeGrafter"/>
</dbReference>